<evidence type="ECO:0000313" key="2">
    <source>
        <dbReference type="EMBL" id="TYP48693.1"/>
    </source>
</evidence>
<accession>A0A5S5AF85</accession>
<feature type="transmembrane region" description="Helical" evidence="1">
    <location>
        <begin position="85"/>
        <end position="112"/>
    </location>
</feature>
<dbReference type="AlphaFoldDB" id="A0A5S5AF85"/>
<gene>
    <name evidence="2" type="ORF">LZ11_02298</name>
</gene>
<sequence>MSEVDKKIGLGTLSLILCIIGILFSFSFGDVGCYGDTILKSIGLETGLIIEKGSRVTFLHYTPFYSLLFFIPSVIIGYKYRKNHIGALLGAVISSIIVLLLIVATFITIVHLKQLYGAVGSLSYGKFSVQLTYDYNSESEFFWN</sequence>
<keyword evidence="1" id="KW-1133">Transmembrane helix</keyword>
<comment type="caution">
    <text evidence="2">The sequence shown here is derived from an EMBL/GenBank/DDBJ whole genome shotgun (WGS) entry which is preliminary data.</text>
</comment>
<proteinExistence type="predicted"/>
<dbReference type="EMBL" id="VNHO01000037">
    <property type="protein sequence ID" value="TYP48693.1"/>
    <property type="molecule type" value="Genomic_DNA"/>
</dbReference>
<dbReference type="Proteomes" id="UP000322294">
    <property type="component" value="Unassembled WGS sequence"/>
</dbReference>
<dbReference type="OrthoDB" id="2936579at2"/>
<evidence type="ECO:0000256" key="1">
    <source>
        <dbReference type="SAM" id="Phobius"/>
    </source>
</evidence>
<protein>
    <submittedName>
        <fullName evidence="2">Uncharacterized protein</fullName>
    </submittedName>
</protein>
<feature type="transmembrane region" description="Helical" evidence="1">
    <location>
        <begin position="12"/>
        <end position="29"/>
    </location>
</feature>
<keyword evidence="1" id="KW-0472">Membrane</keyword>
<evidence type="ECO:0000313" key="3">
    <source>
        <dbReference type="Proteomes" id="UP000322294"/>
    </source>
</evidence>
<keyword evidence="1" id="KW-0812">Transmembrane</keyword>
<name>A0A5S5AF85_9FIRM</name>
<keyword evidence="3" id="KW-1185">Reference proteome</keyword>
<organism evidence="2 3">
    <name type="scientific">Thermosediminibacter litoriperuensis</name>
    <dbReference type="NCBI Taxonomy" id="291989"/>
    <lineage>
        <taxon>Bacteria</taxon>
        <taxon>Bacillati</taxon>
        <taxon>Bacillota</taxon>
        <taxon>Clostridia</taxon>
        <taxon>Thermosediminibacterales</taxon>
        <taxon>Thermosediminibacteraceae</taxon>
        <taxon>Thermosediminibacter</taxon>
    </lineage>
</organism>
<reference evidence="2 3" key="1">
    <citation type="submission" date="2019-07" db="EMBL/GenBank/DDBJ databases">
        <title>Genomic Encyclopedia of Type Strains, Phase I: the one thousand microbial genomes (KMG-I) project.</title>
        <authorList>
            <person name="Kyrpides N."/>
        </authorList>
    </citation>
    <scope>NUCLEOTIDE SEQUENCE [LARGE SCALE GENOMIC DNA]</scope>
    <source>
        <strain evidence="2 3">DSM 16647</strain>
    </source>
</reference>
<feature type="transmembrane region" description="Helical" evidence="1">
    <location>
        <begin position="58"/>
        <end position="78"/>
    </location>
</feature>
<dbReference type="RefSeq" id="WP_148867959.1">
    <property type="nucleotide sequence ID" value="NZ_VNHO01000037.1"/>
</dbReference>